<evidence type="ECO:0000313" key="1">
    <source>
        <dbReference type="EMBL" id="KAJ9116181.1"/>
    </source>
</evidence>
<reference evidence="1" key="1">
    <citation type="submission" date="2023-04" db="EMBL/GenBank/DDBJ databases">
        <title>Draft Genome sequencing of Naganishia species isolated from polar environments using Oxford Nanopore Technology.</title>
        <authorList>
            <person name="Leo P."/>
            <person name="Venkateswaran K."/>
        </authorList>
    </citation>
    <scope>NUCLEOTIDE SEQUENCE</scope>
    <source>
        <strain evidence="1">MNA-CCFEE 5262</strain>
    </source>
</reference>
<evidence type="ECO:0000313" key="2">
    <source>
        <dbReference type="Proteomes" id="UP001230649"/>
    </source>
</evidence>
<accession>A0ACC2WXN0</accession>
<dbReference type="EMBL" id="JASBWS010000004">
    <property type="protein sequence ID" value="KAJ9116181.1"/>
    <property type="molecule type" value="Genomic_DNA"/>
</dbReference>
<sequence>MMDLDILPYDIRDRDEFWEELDRVLDLPESPKLLELDNTLRLYISIMSRYHDYYMQTAGEHEQALAMLVKSDLFRYYSERMVGLIMTGAEEAYSGTSLLQPIEARLRPPAAMLMYEVCRVQKLTTAELDGFDDLFIDRLFEMVEITRDTDEVLNYAIIRLIVALNKQFMVSSVHATGSMAPPAIMATSPVATSPVASLRSDGQPRNHHRAHSNSHPPPAGSFASYYSAETPNQQDATNREAREREEQSKRNNRVLGVLMRRLGHSKTFGENIIFMLNRSQDNAEDICVQLLILKILYLLFTTPGTQEYFFTNDLRVLVDVFIRELVDLPDESEALRHTYLRVWHPLLTNTQLRQSPYKHAQIRLVLLSLISNSHIKEINSTTKRLVQRCLNADWGNGKNEPPTADVQPATVPHSASGISIKVADENGHPVVQRRESVTRTLGRSQSAEDMPKLHKTHAQQLKIDTKHSNMSLTDVADALPPTSRKHARSVTSDAAPEIDRGKKRSLRRTAILQDSESPDTSYDPSESGASDDGSVTPSTLDCGKQSESPSTIKSMSSPGGSGHSPVDRWMQFTPPETMAGSQSALANGLDSNEPPLLARQVGIFQADSIIGARDQRVNARYNDVHTVELPASSTPVHASPIHKRKPPAVPSRAHKPGNLSSVGSTARNSVNHSPRLAPWSPEFVGNRDLATVDINGHEHSQPEKSKDEDKDGCKSLGFAALAQALRETGSKIGIGHQDGSTRKNSIRKSRPRPPDVQVATEPPHEDGPQLGLNIDEPVVVRKWERGDQSSGWTTFA</sequence>
<dbReference type="Proteomes" id="UP001230649">
    <property type="component" value="Unassembled WGS sequence"/>
</dbReference>
<organism evidence="1 2">
    <name type="scientific">Naganishia adeliensis</name>
    <dbReference type="NCBI Taxonomy" id="92952"/>
    <lineage>
        <taxon>Eukaryota</taxon>
        <taxon>Fungi</taxon>
        <taxon>Dikarya</taxon>
        <taxon>Basidiomycota</taxon>
        <taxon>Agaricomycotina</taxon>
        <taxon>Tremellomycetes</taxon>
        <taxon>Filobasidiales</taxon>
        <taxon>Filobasidiaceae</taxon>
        <taxon>Naganishia</taxon>
    </lineage>
</organism>
<gene>
    <name evidence="1" type="ORF">QFC20_000861</name>
</gene>
<protein>
    <submittedName>
        <fullName evidence="1">Uncharacterized protein</fullName>
    </submittedName>
</protein>
<keyword evidence="2" id="KW-1185">Reference proteome</keyword>
<comment type="caution">
    <text evidence="1">The sequence shown here is derived from an EMBL/GenBank/DDBJ whole genome shotgun (WGS) entry which is preliminary data.</text>
</comment>
<proteinExistence type="predicted"/>
<name>A0ACC2WXN0_9TREE</name>